<dbReference type="InterPro" id="IPR029057">
    <property type="entry name" value="PRTase-like"/>
</dbReference>
<dbReference type="AlphaFoldDB" id="A0A077AYN1"/>
<evidence type="ECO:0000259" key="2">
    <source>
        <dbReference type="Pfam" id="PF00156"/>
    </source>
</evidence>
<name>A0A077AYN1_9PROT</name>
<dbReference type="CDD" id="cd06223">
    <property type="entry name" value="PRTases_typeI"/>
    <property type="match status" value="1"/>
</dbReference>
<reference evidence="4 5" key="1">
    <citation type="submission" date="2014-07" db="EMBL/GenBank/DDBJ databases">
        <title>Comparative genomic insights into amoeba endosymbionts belonging to the families of Holosporaceae and Candidatus Midichloriaceae within Rickettsiales.</title>
        <authorList>
            <person name="Wang Z."/>
            <person name="Wu M."/>
        </authorList>
    </citation>
    <scope>NUCLEOTIDE SEQUENCE [LARGE SCALE GENOMIC DNA]</scope>
    <source>
        <strain evidence="4">PRA3</strain>
    </source>
</reference>
<organism evidence="4 5">
    <name type="scientific">Candidatus Odyssella acanthamoebae</name>
    <dbReference type="NCBI Taxonomy" id="91604"/>
    <lineage>
        <taxon>Bacteria</taxon>
        <taxon>Pseudomonadati</taxon>
        <taxon>Pseudomonadota</taxon>
        <taxon>Alphaproteobacteria</taxon>
        <taxon>Holosporales</taxon>
        <taxon>Candidatus Paracaedibacteraceae</taxon>
        <taxon>Candidatus Odyssella</taxon>
    </lineage>
</organism>
<dbReference type="Proteomes" id="UP000028926">
    <property type="component" value="Chromosome"/>
</dbReference>
<evidence type="ECO:0008006" key="6">
    <source>
        <dbReference type="Google" id="ProtNLM"/>
    </source>
</evidence>
<dbReference type="Gene3D" id="3.40.50.2020">
    <property type="match status" value="1"/>
</dbReference>
<feature type="domain" description="Phosphoribosyltransferase" evidence="2">
    <location>
        <begin position="145"/>
        <end position="236"/>
    </location>
</feature>
<dbReference type="PANTHER" id="PTHR47505">
    <property type="entry name" value="DNA UTILIZATION PROTEIN YHGH"/>
    <property type="match status" value="1"/>
</dbReference>
<protein>
    <recommendedName>
        <fullName evidence="6">Double zinc ribbon domain-containing protein</fullName>
    </recommendedName>
</protein>
<sequence length="242" mass="27236">MKEQIKKVYHLALNILLPPRCSGCGNPTIGIHIFCGKCWSKVHFIQKPCCHHCGMPMPYDIGSPTCVTCLTVAPPFEAGRSATRYDGMVRDIILKLKHCDATYLPPSLAGWMAQAGQDFWDKTDYIIPVPLHRWRLMRRRYNQATLLARALSQRLNLPLLTNILIRSKLTESQGRKTRQERRKNVQAAFAIQDPKGLLTGKHIALIDDVWTTGATLEACTTALKKGGVEKVYVLTLSRVVKE</sequence>
<dbReference type="EMBL" id="CP008941">
    <property type="protein sequence ID" value="AIK97109.1"/>
    <property type="molecule type" value="Genomic_DNA"/>
</dbReference>
<dbReference type="STRING" id="91604.ID47_10820"/>
<dbReference type="PANTHER" id="PTHR47505:SF1">
    <property type="entry name" value="DNA UTILIZATION PROTEIN YHGH"/>
    <property type="match status" value="1"/>
</dbReference>
<accession>A0A077AYN1</accession>
<dbReference type="InterPro" id="IPR051910">
    <property type="entry name" value="ComF/GntX_DNA_util-trans"/>
</dbReference>
<dbReference type="Pfam" id="PF18912">
    <property type="entry name" value="DZR_2"/>
    <property type="match status" value="1"/>
</dbReference>
<comment type="similarity">
    <text evidence="1">Belongs to the ComF/GntX family.</text>
</comment>
<dbReference type="SUPFAM" id="SSF53271">
    <property type="entry name" value="PRTase-like"/>
    <property type="match status" value="1"/>
</dbReference>
<dbReference type="HOGENOM" id="CLU_054549_1_1_5"/>
<gene>
    <name evidence="4" type="ORF">ID47_10820</name>
</gene>
<keyword evidence="5" id="KW-1185">Reference proteome</keyword>
<evidence type="ECO:0000256" key="1">
    <source>
        <dbReference type="ARBA" id="ARBA00008007"/>
    </source>
</evidence>
<proteinExistence type="inferred from homology"/>
<dbReference type="InterPro" id="IPR000836">
    <property type="entry name" value="PRTase_dom"/>
</dbReference>
<dbReference type="InterPro" id="IPR044005">
    <property type="entry name" value="DZR_2"/>
</dbReference>
<evidence type="ECO:0000313" key="4">
    <source>
        <dbReference type="EMBL" id="AIK97109.1"/>
    </source>
</evidence>
<dbReference type="Pfam" id="PF00156">
    <property type="entry name" value="Pribosyltran"/>
    <property type="match status" value="1"/>
</dbReference>
<dbReference type="KEGG" id="paca:ID47_10820"/>
<evidence type="ECO:0000259" key="3">
    <source>
        <dbReference type="Pfam" id="PF18912"/>
    </source>
</evidence>
<evidence type="ECO:0000313" key="5">
    <source>
        <dbReference type="Proteomes" id="UP000028926"/>
    </source>
</evidence>
<feature type="domain" description="Double zinc ribbon" evidence="3">
    <location>
        <begin position="12"/>
        <end position="70"/>
    </location>
</feature>
<dbReference type="eggNOG" id="COG1040">
    <property type="taxonomic scope" value="Bacteria"/>
</dbReference>